<feature type="transmembrane region" description="Helical" evidence="6">
    <location>
        <begin position="418"/>
        <end position="444"/>
    </location>
</feature>
<feature type="domain" description="ABC3 transporter permease C-terminal" evidence="7">
    <location>
        <begin position="710"/>
        <end position="823"/>
    </location>
</feature>
<feature type="transmembrane region" description="Helical" evidence="6">
    <location>
        <begin position="349"/>
        <end position="372"/>
    </location>
</feature>
<keyword evidence="4 6" id="KW-1133">Transmembrane helix</keyword>
<dbReference type="InterPro" id="IPR003838">
    <property type="entry name" value="ABC3_permease_C"/>
</dbReference>
<reference evidence="10 11" key="1">
    <citation type="submission" date="2016-09" db="EMBL/GenBank/DDBJ databases">
        <title>Chromobacterium muskegensis sp. nov., an insecticidal bacterium isolated from Sphagnum bogs.</title>
        <authorList>
            <person name="Sparks M.E."/>
            <person name="Blackburn M.B."/>
            <person name="Gundersen-Rindal D.E."/>
            <person name="Mitchell A."/>
            <person name="Farrar R."/>
            <person name="Kuhar D."/>
        </authorList>
    </citation>
    <scope>NUCLEOTIDE SEQUENCE [LARGE SCALE GENOMIC DNA]</scope>
    <source>
        <strain evidence="9 11">14B-1</strain>
        <strain evidence="8 10">37-2</strain>
    </source>
</reference>
<dbReference type="AlphaFoldDB" id="A0A1S1X0M3"/>
<evidence type="ECO:0000313" key="8">
    <source>
        <dbReference type="EMBL" id="OHX12940.1"/>
    </source>
</evidence>
<feature type="domain" description="ABC3 transporter permease C-terminal" evidence="7">
    <location>
        <begin position="263"/>
        <end position="373"/>
    </location>
</feature>
<comment type="subcellular location">
    <subcellularLocation>
        <location evidence="1">Cell membrane</location>
        <topology evidence="1">Multi-pass membrane protein</topology>
    </subcellularLocation>
</comment>
<dbReference type="Pfam" id="PF02687">
    <property type="entry name" value="FtsX"/>
    <property type="match status" value="2"/>
</dbReference>
<keyword evidence="5 6" id="KW-0472">Membrane</keyword>
<evidence type="ECO:0000256" key="5">
    <source>
        <dbReference type="ARBA" id="ARBA00023136"/>
    </source>
</evidence>
<evidence type="ECO:0000313" key="9">
    <source>
        <dbReference type="EMBL" id="OHX18880.1"/>
    </source>
</evidence>
<dbReference type="STRING" id="1903179.BI347_05020"/>
<keyword evidence="11" id="KW-1185">Reference proteome</keyword>
<evidence type="ECO:0000256" key="3">
    <source>
        <dbReference type="ARBA" id="ARBA00022692"/>
    </source>
</evidence>
<feature type="transmembrane region" description="Helical" evidence="6">
    <location>
        <begin position="303"/>
        <end position="329"/>
    </location>
</feature>
<feature type="transmembrane region" description="Helical" evidence="6">
    <location>
        <begin position="465"/>
        <end position="488"/>
    </location>
</feature>
<feature type="transmembrane region" description="Helical" evidence="6">
    <location>
        <begin position="21"/>
        <end position="43"/>
    </location>
</feature>
<name>A0A1S1X0M3_9NEIS</name>
<feature type="transmembrane region" description="Helical" evidence="6">
    <location>
        <begin position="258"/>
        <end position="282"/>
    </location>
</feature>
<organism evidence="8 10">
    <name type="scientific">Chromobacterium sphagni</name>
    <dbReference type="NCBI Taxonomy" id="1903179"/>
    <lineage>
        <taxon>Bacteria</taxon>
        <taxon>Pseudomonadati</taxon>
        <taxon>Pseudomonadota</taxon>
        <taxon>Betaproteobacteria</taxon>
        <taxon>Neisseriales</taxon>
        <taxon>Chromobacteriaceae</taxon>
        <taxon>Chromobacterium</taxon>
    </lineage>
</organism>
<evidence type="ECO:0000259" key="7">
    <source>
        <dbReference type="Pfam" id="PF02687"/>
    </source>
</evidence>
<comment type="caution">
    <text evidence="8">The sequence shown here is derived from an EMBL/GenBank/DDBJ whole genome shotgun (WGS) entry which is preliminary data.</text>
</comment>
<evidence type="ECO:0000313" key="10">
    <source>
        <dbReference type="Proteomes" id="UP000180088"/>
    </source>
</evidence>
<dbReference type="GO" id="GO:0005886">
    <property type="term" value="C:plasma membrane"/>
    <property type="evidence" value="ECO:0007669"/>
    <property type="project" value="UniProtKB-SubCell"/>
</dbReference>
<evidence type="ECO:0000256" key="1">
    <source>
        <dbReference type="ARBA" id="ARBA00004651"/>
    </source>
</evidence>
<sequence>MTVRGRLTLVLRFIRRELVSGELTILALALLVAVAAMSSVAFFSDRVEKALTTQATQLLAADLVLSGNAPAPDAIRAEARKRGLGMADNIVFPSMVFAGGQAALAQYKAVSGNYPLRGETTVQLADGSEQSGRLQPAPGSAWMDARLMSRLKLKLGDEIGVGNRQLKLTGLIVREPDGSMDVYNFIPRLMFNSADLTATGLVQEGSRIRWRLLFAGEDRKVADFRSWLRGHKPAGSRLEDVEEMRPEIRTGLERARRFLGLTAMLTVALAASAVALVVRRYLQRHWQQVAVLRCLGLGSGEVWGLFVSLFLLLGLLAGALGTLAGFLIQLGLMQLFSGYVGEMLPDPGWLPWLIGPLAALLLLSGLALPPLMGIQDISPAAVLRNELPPTRQGVIAPVLALATLLALASWQVGEFALAGWLLAAMLGFLGVSGLLALGMVMLLRRLPRGGKVGWRFGIANLARRRWLAVLQVASLSVGLMALLTLTVVRDDLIGAWQRSVPADAPNKFVINIQPGQLDAMRDAFAAAGRPQPELSPMARARLIAINEQPVRPAAYDSEQARRLAEREFNLSWRQDLPPGNQVVSGKWWPDEKRVKPQFSVERGLADKLGIRLGDTLAFDLAGTTYRARVSSLREVPWDSFRVNFFVIGTPGQFRQQPASWITSFRLEAADEGFASQLVERFPNITVIDVGSILAEVRAMVDKLTRGIEAMFLLALAAGVLVLWASLTATRDERLSDIGLMRALGASRRQLRSVVLAELVWLGAVSGLLAALGAMGIGVLAAVKLFSLPVLLNWWLLPLGMGGGVLVVTLAGWPLVGKVTRTPPSTVLRTVA</sequence>
<feature type="transmembrane region" description="Helical" evidence="6">
    <location>
        <begin position="393"/>
        <end position="412"/>
    </location>
</feature>
<feature type="transmembrane region" description="Helical" evidence="6">
    <location>
        <begin position="794"/>
        <end position="815"/>
    </location>
</feature>
<dbReference type="Proteomes" id="UP000180088">
    <property type="component" value="Unassembled WGS sequence"/>
</dbReference>
<dbReference type="EMBL" id="MKCS01000001">
    <property type="protein sequence ID" value="OHX12940.1"/>
    <property type="molecule type" value="Genomic_DNA"/>
</dbReference>
<dbReference type="OrthoDB" id="5292592at2"/>
<evidence type="ECO:0000256" key="6">
    <source>
        <dbReference type="SAM" id="Phobius"/>
    </source>
</evidence>
<protein>
    <submittedName>
        <fullName evidence="8">Oxidoreductase</fullName>
    </submittedName>
</protein>
<proteinExistence type="predicted"/>
<gene>
    <name evidence="9" type="ORF">BI344_20080</name>
    <name evidence="8" type="ORF">BI347_05020</name>
</gene>
<dbReference type="PANTHER" id="PTHR30287">
    <property type="entry name" value="MEMBRANE COMPONENT OF PREDICTED ABC SUPERFAMILY METABOLITE UPTAKE TRANSPORTER"/>
    <property type="match status" value="1"/>
</dbReference>
<dbReference type="PANTHER" id="PTHR30287:SF1">
    <property type="entry name" value="INNER MEMBRANE PROTEIN"/>
    <property type="match status" value="1"/>
</dbReference>
<dbReference type="Proteomes" id="UP000180280">
    <property type="component" value="Unassembled WGS sequence"/>
</dbReference>
<feature type="transmembrane region" description="Helical" evidence="6">
    <location>
        <begin position="750"/>
        <end position="782"/>
    </location>
</feature>
<dbReference type="EMBL" id="MKCT01000056">
    <property type="protein sequence ID" value="OHX18880.1"/>
    <property type="molecule type" value="Genomic_DNA"/>
</dbReference>
<evidence type="ECO:0000313" key="11">
    <source>
        <dbReference type="Proteomes" id="UP000180280"/>
    </source>
</evidence>
<evidence type="ECO:0000256" key="2">
    <source>
        <dbReference type="ARBA" id="ARBA00022475"/>
    </source>
</evidence>
<keyword evidence="3 6" id="KW-0812">Transmembrane</keyword>
<dbReference type="RefSeq" id="WP_071114168.1">
    <property type="nucleotide sequence ID" value="NZ_MKCS01000001.1"/>
</dbReference>
<keyword evidence="2" id="KW-1003">Cell membrane</keyword>
<dbReference type="InterPro" id="IPR038766">
    <property type="entry name" value="Membrane_comp_ABC_pdt"/>
</dbReference>
<accession>A0A1S1X0M3</accession>
<feature type="transmembrane region" description="Helical" evidence="6">
    <location>
        <begin position="709"/>
        <end position="729"/>
    </location>
</feature>
<evidence type="ECO:0000256" key="4">
    <source>
        <dbReference type="ARBA" id="ARBA00022989"/>
    </source>
</evidence>